<dbReference type="InterPro" id="IPR027051">
    <property type="entry name" value="XdhC_Rossmann_dom"/>
</dbReference>
<evidence type="ECO:0000313" key="3">
    <source>
        <dbReference type="EMBL" id="GHF25302.1"/>
    </source>
</evidence>
<dbReference type="InterPro" id="IPR003777">
    <property type="entry name" value="XdhC_CoxI"/>
</dbReference>
<proteinExistence type="predicted"/>
<dbReference type="Pfam" id="PF13478">
    <property type="entry name" value="XdhC_C"/>
    <property type="match status" value="1"/>
</dbReference>
<dbReference type="PANTHER" id="PTHR30388:SF4">
    <property type="entry name" value="MOLYBDENUM COFACTOR INSERTION CHAPERONE PAOD"/>
    <property type="match status" value="1"/>
</dbReference>
<dbReference type="Proteomes" id="UP000630923">
    <property type="component" value="Unassembled WGS sequence"/>
</dbReference>
<reference evidence="3" key="1">
    <citation type="journal article" date="2014" name="Int. J. Syst. Evol. Microbiol.">
        <title>Complete genome sequence of Corynebacterium casei LMG S-19264T (=DSM 44701T), isolated from a smear-ripened cheese.</title>
        <authorList>
            <consortium name="US DOE Joint Genome Institute (JGI-PGF)"/>
            <person name="Walter F."/>
            <person name="Albersmeier A."/>
            <person name="Kalinowski J."/>
            <person name="Ruckert C."/>
        </authorList>
    </citation>
    <scope>NUCLEOTIDE SEQUENCE</scope>
    <source>
        <strain evidence="3">KCTC 42590</strain>
    </source>
</reference>
<comment type="caution">
    <text evidence="3">The sequence shown here is derived from an EMBL/GenBank/DDBJ whole genome shotgun (WGS) entry which is preliminary data.</text>
</comment>
<reference evidence="3" key="2">
    <citation type="submission" date="2020-09" db="EMBL/GenBank/DDBJ databases">
        <authorList>
            <person name="Sun Q."/>
            <person name="Kim S."/>
        </authorList>
    </citation>
    <scope>NUCLEOTIDE SEQUENCE</scope>
    <source>
        <strain evidence="3">KCTC 42590</strain>
    </source>
</reference>
<sequence>MIHEIETLLKWHGEGHKTILAIVLSTWGSAPRQAGSMMVIRRDQAFEGSVSGGCVEGEVIAEAMTMLHFGGAKKLSYGISNENAWAVGLSCGGQIEILLITVEDSQAEHLETALKKIKNRKTEILEINTRTGEMSAPKILSTELRESPVPVMMDRLFFLPFRPADELVIVGAVHIAQALAPMAKDLGFDVTVVDPREAFAQEERFPGINLVTEWPDVYLRANTPSATTAVVLLTHSPKLDDAGLMVALKSPAFYIGALGSKNSHAERLERLRETGAEEESLQKIKGPIGLDIKAKTPKEIAVSILAEIIAEKRAT</sequence>
<evidence type="ECO:0000259" key="1">
    <source>
        <dbReference type="Pfam" id="PF02625"/>
    </source>
</evidence>
<organism evidence="3 4">
    <name type="scientific">Kordiimonas sediminis</name>
    <dbReference type="NCBI Taxonomy" id="1735581"/>
    <lineage>
        <taxon>Bacteria</taxon>
        <taxon>Pseudomonadati</taxon>
        <taxon>Pseudomonadota</taxon>
        <taxon>Alphaproteobacteria</taxon>
        <taxon>Kordiimonadales</taxon>
        <taxon>Kordiimonadaceae</taxon>
        <taxon>Kordiimonas</taxon>
    </lineage>
</organism>
<evidence type="ECO:0000259" key="2">
    <source>
        <dbReference type="Pfam" id="PF13478"/>
    </source>
</evidence>
<dbReference type="Gene3D" id="3.40.50.720">
    <property type="entry name" value="NAD(P)-binding Rossmann-like Domain"/>
    <property type="match status" value="1"/>
</dbReference>
<gene>
    <name evidence="3" type="ORF">GCM10017044_20100</name>
</gene>
<dbReference type="InterPro" id="IPR052698">
    <property type="entry name" value="MoCofactor_Util/Proc"/>
</dbReference>
<name>A0A919E8T4_9PROT</name>
<dbReference type="Pfam" id="PF02625">
    <property type="entry name" value="XdhC_CoxI"/>
    <property type="match status" value="1"/>
</dbReference>
<evidence type="ECO:0000313" key="4">
    <source>
        <dbReference type="Proteomes" id="UP000630923"/>
    </source>
</evidence>
<dbReference type="PANTHER" id="PTHR30388">
    <property type="entry name" value="ALDEHYDE OXIDOREDUCTASE MOLYBDENUM COFACTOR ASSEMBLY PROTEIN"/>
    <property type="match status" value="1"/>
</dbReference>
<protein>
    <submittedName>
        <fullName evidence="3">XdhC/CoxI family protein</fullName>
    </submittedName>
</protein>
<dbReference type="RefSeq" id="WP_191252542.1">
    <property type="nucleotide sequence ID" value="NZ_BNCI01000002.1"/>
</dbReference>
<keyword evidence="4" id="KW-1185">Reference proteome</keyword>
<feature type="domain" description="XdhC- CoxI" evidence="1">
    <location>
        <begin position="11"/>
        <end position="78"/>
    </location>
</feature>
<feature type="domain" description="XdhC Rossmann" evidence="2">
    <location>
        <begin position="167"/>
        <end position="308"/>
    </location>
</feature>
<dbReference type="EMBL" id="BNCI01000002">
    <property type="protein sequence ID" value="GHF25302.1"/>
    <property type="molecule type" value="Genomic_DNA"/>
</dbReference>
<accession>A0A919E8T4</accession>
<dbReference type="AlphaFoldDB" id="A0A919E8T4"/>